<gene>
    <name evidence="2" type="primary">LOC142172547</name>
</gene>
<protein>
    <submittedName>
        <fullName evidence="2">Uncharacterized protein LOC142172547</fullName>
    </submittedName>
</protein>
<name>A0AC58T4Z6_TOBAC</name>
<dbReference type="RefSeq" id="XP_075092294.1">
    <property type="nucleotide sequence ID" value="XM_075236193.1"/>
</dbReference>
<reference evidence="2" key="2">
    <citation type="submission" date="2025-08" db="UniProtKB">
        <authorList>
            <consortium name="RefSeq"/>
        </authorList>
    </citation>
    <scope>IDENTIFICATION</scope>
    <source>
        <tissue evidence="2">Leaf</tissue>
    </source>
</reference>
<accession>A0AC58T4Z6</accession>
<reference evidence="1" key="1">
    <citation type="journal article" date="2014" name="Nat. Commun.">
        <title>The tobacco genome sequence and its comparison with those of tomato and potato.</title>
        <authorList>
            <person name="Sierro N."/>
            <person name="Battey J.N."/>
            <person name="Ouadi S."/>
            <person name="Bakaher N."/>
            <person name="Bovet L."/>
            <person name="Willig A."/>
            <person name="Goepfert S."/>
            <person name="Peitsch M.C."/>
            <person name="Ivanov N.V."/>
        </authorList>
    </citation>
    <scope>NUCLEOTIDE SEQUENCE [LARGE SCALE GENOMIC DNA]</scope>
</reference>
<evidence type="ECO:0000313" key="1">
    <source>
        <dbReference type="Proteomes" id="UP000790787"/>
    </source>
</evidence>
<keyword evidence="1" id="KW-1185">Reference proteome</keyword>
<dbReference type="Proteomes" id="UP000790787">
    <property type="component" value="Chromosome 18"/>
</dbReference>
<proteinExistence type="predicted"/>
<sequence length="104" mass="12145">MYILAATDYFYRWAEAVPLKEVKKEIVADFIKSNIIFRYDIPRYIIIDNGTPFDNKLVRSLCDKFDFMQHKSSMYNAPTNSLAEAFNKTIGNILKKVVAKNKRD</sequence>
<evidence type="ECO:0000313" key="2">
    <source>
        <dbReference type="RefSeq" id="XP_075092294.1"/>
    </source>
</evidence>
<organism evidence="1 2">
    <name type="scientific">Nicotiana tabacum</name>
    <name type="common">Common tobacco</name>
    <dbReference type="NCBI Taxonomy" id="4097"/>
    <lineage>
        <taxon>Eukaryota</taxon>
        <taxon>Viridiplantae</taxon>
        <taxon>Streptophyta</taxon>
        <taxon>Embryophyta</taxon>
        <taxon>Tracheophyta</taxon>
        <taxon>Spermatophyta</taxon>
        <taxon>Magnoliopsida</taxon>
        <taxon>eudicotyledons</taxon>
        <taxon>Gunneridae</taxon>
        <taxon>Pentapetalae</taxon>
        <taxon>asterids</taxon>
        <taxon>lamiids</taxon>
        <taxon>Solanales</taxon>
        <taxon>Solanaceae</taxon>
        <taxon>Nicotianoideae</taxon>
        <taxon>Nicotianeae</taxon>
        <taxon>Nicotiana</taxon>
    </lineage>
</organism>